<comment type="caution">
    <text evidence="1">The sequence shown here is derived from an EMBL/GenBank/DDBJ whole genome shotgun (WGS) entry which is preliminary data.</text>
</comment>
<proteinExistence type="predicted"/>
<evidence type="ECO:0000313" key="2">
    <source>
        <dbReference type="Proteomes" id="UP001589896"/>
    </source>
</evidence>
<sequence>MSLVDQAALRLGLLLVTWGRRANHYSRAQLSARYEQQAAREQRELHAERMLRMSTPRL</sequence>
<gene>
    <name evidence="1" type="ORF">ACFFGH_19610</name>
</gene>
<keyword evidence="2" id="KW-1185">Reference proteome</keyword>
<dbReference type="RefSeq" id="WP_386671442.1">
    <property type="nucleotide sequence ID" value="NZ_JBHLTG010000005.1"/>
</dbReference>
<reference evidence="1 2" key="1">
    <citation type="submission" date="2024-09" db="EMBL/GenBank/DDBJ databases">
        <authorList>
            <person name="Sun Q."/>
            <person name="Mori K."/>
        </authorList>
    </citation>
    <scope>NUCLEOTIDE SEQUENCE [LARGE SCALE GENOMIC DNA]</scope>
    <source>
        <strain evidence="1 2">KCTC 23076</strain>
    </source>
</reference>
<evidence type="ECO:0000313" key="1">
    <source>
        <dbReference type="EMBL" id="MFC0680048.1"/>
    </source>
</evidence>
<protein>
    <submittedName>
        <fullName evidence="1">Uncharacterized protein</fullName>
    </submittedName>
</protein>
<name>A0ABV6RVV3_9GAMM</name>
<dbReference type="Proteomes" id="UP001589896">
    <property type="component" value="Unassembled WGS sequence"/>
</dbReference>
<accession>A0ABV6RVV3</accession>
<organism evidence="1 2">
    <name type="scientific">Lysobacter korlensis</name>
    <dbReference type="NCBI Taxonomy" id="553636"/>
    <lineage>
        <taxon>Bacteria</taxon>
        <taxon>Pseudomonadati</taxon>
        <taxon>Pseudomonadota</taxon>
        <taxon>Gammaproteobacteria</taxon>
        <taxon>Lysobacterales</taxon>
        <taxon>Lysobacteraceae</taxon>
        <taxon>Lysobacter</taxon>
    </lineage>
</organism>
<dbReference type="EMBL" id="JBHLTG010000005">
    <property type="protein sequence ID" value="MFC0680048.1"/>
    <property type="molecule type" value="Genomic_DNA"/>
</dbReference>